<dbReference type="SUPFAM" id="SSF53756">
    <property type="entry name" value="UDP-Glycosyltransferase/glycogen phosphorylase"/>
    <property type="match status" value="1"/>
</dbReference>
<dbReference type="GO" id="GO:0051301">
    <property type="term" value="P:cell division"/>
    <property type="evidence" value="ECO:0007669"/>
    <property type="project" value="UniProtKB-KW"/>
</dbReference>
<keyword evidence="8 10" id="KW-0131">Cell cycle</keyword>
<evidence type="ECO:0000256" key="6">
    <source>
        <dbReference type="ARBA" id="ARBA00022984"/>
    </source>
</evidence>
<gene>
    <name evidence="10" type="primary">murG</name>
    <name evidence="13" type="ORF">HY220_01180</name>
</gene>
<comment type="function">
    <text evidence="10">Cell wall formation. Catalyzes the transfer of a GlcNAc subunit on undecaprenyl-pyrophosphoryl-MurNAc-pentapeptide (lipid intermediate I) to form undecaprenyl-pyrophosphoryl-MurNAc-(pentapeptide)GlcNAc (lipid intermediate II).</text>
</comment>
<dbReference type="Gene3D" id="3.40.50.2000">
    <property type="entry name" value="Glycogen Phosphorylase B"/>
    <property type="match status" value="2"/>
</dbReference>
<protein>
    <recommendedName>
        <fullName evidence="10">UDP-N-acetylglucosamine--N-acetylmuramyl-(pentapeptide) pyrophosphoryl-undecaprenol N-acetylglucosamine transferase</fullName>
        <ecNumber evidence="10">2.4.1.227</ecNumber>
    </recommendedName>
    <alternativeName>
        <fullName evidence="10">Undecaprenyl-PP-MurNAc-pentapeptide-UDPGlcNAc GlcNAc transferase</fullName>
    </alternativeName>
</protein>
<dbReference type="GO" id="GO:0005975">
    <property type="term" value="P:carbohydrate metabolic process"/>
    <property type="evidence" value="ECO:0007669"/>
    <property type="project" value="InterPro"/>
</dbReference>
<dbReference type="EMBL" id="JACQCQ010000003">
    <property type="protein sequence ID" value="MBI3627349.1"/>
    <property type="molecule type" value="Genomic_DNA"/>
</dbReference>
<accession>A0A9D6LTD5</accession>
<keyword evidence="4 10" id="KW-0808">Transferase</keyword>
<evidence type="ECO:0000256" key="10">
    <source>
        <dbReference type="HAMAP-Rule" id="MF_00033"/>
    </source>
</evidence>
<dbReference type="GO" id="GO:0009252">
    <property type="term" value="P:peptidoglycan biosynthetic process"/>
    <property type="evidence" value="ECO:0007669"/>
    <property type="project" value="UniProtKB-UniRule"/>
</dbReference>
<dbReference type="AlphaFoldDB" id="A0A9D6LTD5"/>
<evidence type="ECO:0000256" key="9">
    <source>
        <dbReference type="ARBA" id="ARBA00023316"/>
    </source>
</evidence>
<feature type="binding site" evidence="10">
    <location>
        <position position="169"/>
    </location>
    <ligand>
        <name>UDP-N-acetyl-alpha-D-glucosamine</name>
        <dbReference type="ChEBI" id="CHEBI:57705"/>
    </ligand>
</feature>
<proteinExistence type="inferred from homology"/>
<dbReference type="GO" id="GO:0071555">
    <property type="term" value="P:cell wall organization"/>
    <property type="evidence" value="ECO:0007669"/>
    <property type="project" value="UniProtKB-KW"/>
</dbReference>
<dbReference type="InterPro" id="IPR007235">
    <property type="entry name" value="Glyco_trans_28_C"/>
</dbReference>
<sequence>MRVLFTGGGTGGHFFPIIAIARELRIIAEEERILDVSLYYLGPNIFPPDVLTREEILPDTILAGKMRRYFSVKNISDIFKTAAGIIQALWKMFLLMPDVVFSKGGFGAFPAVLAARIYHIPVIIHESDMVPGRVNRWSARFARRIAVAFPKAAAYFPKEKTAVVGNPIRKRILGALASEAKDHFSIFSQKKVLLVLGGSQGAEPINQLIIGGLDDFVKDYEIIHQTGAANYADIMKESSVILKKATQGFYHPYPFLNETQYREAFAACDLVISRASSTIFEIAAAAKPAILIPLPHAAQDHQRANAYEYARTGAAIVIEENNATPFLVRHTLSRIFDSPEELHRMREGAQRFARIDSAEILAREILAIAVKH</sequence>
<evidence type="ECO:0000259" key="12">
    <source>
        <dbReference type="Pfam" id="PF04101"/>
    </source>
</evidence>
<keyword evidence="3 10" id="KW-0328">Glycosyltransferase</keyword>
<keyword evidence="7 10" id="KW-0472">Membrane</keyword>
<evidence type="ECO:0000256" key="8">
    <source>
        <dbReference type="ARBA" id="ARBA00023306"/>
    </source>
</evidence>
<keyword evidence="1 10" id="KW-1003">Cell membrane</keyword>
<dbReference type="EC" id="2.4.1.227" evidence="10"/>
<feature type="binding site" evidence="10">
    <location>
        <position position="302"/>
    </location>
    <ligand>
        <name>UDP-N-acetyl-alpha-D-glucosamine</name>
        <dbReference type="ChEBI" id="CHEBI:57705"/>
    </ligand>
</feature>
<comment type="subcellular location">
    <subcellularLocation>
        <location evidence="10">Cell membrane</location>
        <topology evidence="10">Peripheral membrane protein</topology>
        <orientation evidence="10">Cytoplasmic side</orientation>
    </subcellularLocation>
</comment>
<dbReference type="Pfam" id="PF03033">
    <property type="entry name" value="Glyco_transf_28"/>
    <property type="match status" value="1"/>
</dbReference>
<comment type="pathway">
    <text evidence="10">Cell wall biogenesis; peptidoglycan biosynthesis.</text>
</comment>
<dbReference type="HAMAP" id="MF_00033">
    <property type="entry name" value="MurG"/>
    <property type="match status" value="1"/>
</dbReference>
<keyword evidence="5 10" id="KW-0133">Cell shape</keyword>
<dbReference type="PANTHER" id="PTHR21015:SF22">
    <property type="entry name" value="GLYCOSYLTRANSFERASE"/>
    <property type="match status" value="1"/>
</dbReference>
<dbReference type="GO" id="GO:0005886">
    <property type="term" value="C:plasma membrane"/>
    <property type="evidence" value="ECO:0007669"/>
    <property type="project" value="UniProtKB-SubCell"/>
</dbReference>
<dbReference type="Proteomes" id="UP000808388">
    <property type="component" value="Unassembled WGS sequence"/>
</dbReference>
<feature type="domain" description="Glycosyl transferase family 28 C-terminal" evidence="12">
    <location>
        <begin position="192"/>
        <end position="353"/>
    </location>
</feature>
<feature type="domain" description="Glycosyltransferase family 28 N-terminal" evidence="11">
    <location>
        <begin position="3"/>
        <end position="146"/>
    </location>
</feature>
<evidence type="ECO:0000313" key="13">
    <source>
        <dbReference type="EMBL" id="MBI3627349.1"/>
    </source>
</evidence>
<dbReference type="InterPro" id="IPR006009">
    <property type="entry name" value="GlcNAc_MurG"/>
</dbReference>
<evidence type="ECO:0000259" key="11">
    <source>
        <dbReference type="Pfam" id="PF03033"/>
    </source>
</evidence>
<reference evidence="13" key="1">
    <citation type="submission" date="2020-07" db="EMBL/GenBank/DDBJ databases">
        <title>Huge and variable diversity of episymbiotic CPR bacteria and DPANN archaea in groundwater ecosystems.</title>
        <authorList>
            <person name="He C.Y."/>
            <person name="Keren R."/>
            <person name="Whittaker M."/>
            <person name="Farag I.F."/>
            <person name="Doudna J."/>
            <person name="Cate J.H.D."/>
            <person name="Banfield J.F."/>
        </authorList>
    </citation>
    <scope>NUCLEOTIDE SEQUENCE</scope>
    <source>
        <strain evidence="13">NC_groundwater_972_Pr1_S-0.2um_49_27</strain>
    </source>
</reference>
<evidence type="ECO:0000256" key="5">
    <source>
        <dbReference type="ARBA" id="ARBA00022960"/>
    </source>
</evidence>
<dbReference type="Pfam" id="PF04101">
    <property type="entry name" value="Glyco_tran_28_C"/>
    <property type="match status" value="1"/>
</dbReference>
<feature type="binding site" evidence="10">
    <location>
        <begin position="10"/>
        <end position="12"/>
    </location>
    <ligand>
        <name>UDP-N-acetyl-alpha-D-glucosamine</name>
        <dbReference type="ChEBI" id="CHEBI:57705"/>
    </ligand>
</feature>
<evidence type="ECO:0000256" key="4">
    <source>
        <dbReference type="ARBA" id="ARBA00022679"/>
    </source>
</evidence>
<evidence type="ECO:0000256" key="3">
    <source>
        <dbReference type="ARBA" id="ARBA00022676"/>
    </source>
</evidence>
<evidence type="ECO:0000313" key="14">
    <source>
        <dbReference type="Proteomes" id="UP000808388"/>
    </source>
</evidence>
<dbReference type="GO" id="GO:0050511">
    <property type="term" value="F:undecaprenyldiphospho-muramoylpentapeptide beta-N-acetylglucosaminyltransferase activity"/>
    <property type="evidence" value="ECO:0007669"/>
    <property type="project" value="UniProtKB-UniRule"/>
</dbReference>
<name>A0A9D6LTD5_9BACT</name>
<evidence type="ECO:0000256" key="2">
    <source>
        <dbReference type="ARBA" id="ARBA00022618"/>
    </source>
</evidence>
<evidence type="ECO:0000256" key="1">
    <source>
        <dbReference type="ARBA" id="ARBA00022475"/>
    </source>
</evidence>
<comment type="caution">
    <text evidence="13">The sequence shown here is derived from an EMBL/GenBank/DDBJ whole genome shotgun (WGS) entry which is preliminary data.</text>
</comment>
<dbReference type="InterPro" id="IPR004276">
    <property type="entry name" value="GlycoTrans_28_N"/>
</dbReference>
<comment type="caution">
    <text evidence="10">Lacks conserved residue(s) required for the propagation of feature annotation.</text>
</comment>
<comment type="similarity">
    <text evidence="10">Belongs to the glycosyltransferase 28 family. MurG subfamily.</text>
</comment>
<comment type="catalytic activity">
    <reaction evidence="10">
        <text>di-trans,octa-cis-undecaprenyl diphospho-N-acetyl-alpha-D-muramoyl-L-alanyl-D-glutamyl-meso-2,6-diaminopimeloyl-D-alanyl-D-alanine + UDP-N-acetyl-alpha-D-glucosamine = di-trans,octa-cis-undecaprenyl diphospho-[N-acetyl-alpha-D-glucosaminyl-(1-&gt;4)]-N-acetyl-alpha-D-muramoyl-L-alanyl-D-glutamyl-meso-2,6-diaminopimeloyl-D-alanyl-D-alanine + UDP + H(+)</text>
        <dbReference type="Rhea" id="RHEA:31227"/>
        <dbReference type="ChEBI" id="CHEBI:15378"/>
        <dbReference type="ChEBI" id="CHEBI:57705"/>
        <dbReference type="ChEBI" id="CHEBI:58223"/>
        <dbReference type="ChEBI" id="CHEBI:61387"/>
        <dbReference type="ChEBI" id="CHEBI:61388"/>
        <dbReference type="EC" id="2.4.1.227"/>
    </reaction>
</comment>
<keyword evidence="6 10" id="KW-0573">Peptidoglycan synthesis</keyword>
<evidence type="ECO:0000256" key="7">
    <source>
        <dbReference type="ARBA" id="ARBA00023136"/>
    </source>
</evidence>
<dbReference type="PANTHER" id="PTHR21015">
    <property type="entry name" value="UDP-N-ACETYLGLUCOSAMINE--N-ACETYLMURAMYL-(PENTAPEPTIDE) PYROPHOSPHORYL-UNDECAPRENOL N-ACETYLGLUCOSAMINE TRANSFERASE 1"/>
    <property type="match status" value="1"/>
</dbReference>
<feature type="binding site" evidence="10">
    <location>
        <position position="199"/>
    </location>
    <ligand>
        <name>UDP-N-acetyl-alpha-D-glucosamine</name>
        <dbReference type="ChEBI" id="CHEBI:57705"/>
    </ligand>
</feature>
<keyword evidence="9 10" id="KW-0961">Cell wall biogenesis/degradation</keyword>
<dbReference type="GO" id="GO:0008360">
    <property type="term" value="P:regulation of cell shape"/>
    <property type="evidence" value="ECO:0007669"/>
    <property type="project" value="UniProtKB-KW"/>
</dbReference>
<keyword evidence="2 10" id="KW-0132">Cell division</keyword>
<organism evidence="13 14">
    <name type="scientific">Candidatus Sungiibacteriota bacterium</name>
    <dbReference type="NCBI Taxonomy" id="2750080"/>
    <lineage>
        <taxon>Bacteria</taxon>
        <taxon>Candidatus Sungiibacteriota</taxon>
    </lineage>
</organism>
<dbReference type="CDD" id="cd03785">
    <property type="entry name" value="GT28_MurG"/>
    <property type="match status" value="1"/>
</dbReference>